<gene>
    <name evidence="1" type="ORF">QS748_11365</name>
</gene>
<proteinExistence type="predicted"/>
<dbReference type="Proteomes" id="UP001178148">
    <property type="component" value="Unassembled WGS sequence"/>
</dbReference>
<evidence type="ECO:0000313" key="1">
    <source>
        <dbReference type="EMBL" id="MDP0589744.1"/>
    </source>
</evidence>
<evidence type="ECO:0000313" key="2">
    <source>
        <dbReference type="Proteomes" id="UP001178148"/>
    </source>
</evidence>
<dbReference type="AlphaFoldDB" id="A0AA90NSH7"/>
<organism evidence="1 2">
    <name type="scientific">Candidatus Endonucleibacter bathymodioli</name>
    <dbReference type="NCBI Taxonomy" id="539814"/>
    <lineage>
        <taxon>Bacteria</taxon>
        <taxon>Pseudomonadati</taxon>
        <taxon>Pseudomonadota</taxon>
        <taxon>Gammaproteobacteria</taxon>
        <taxon>Oceanospirillales</taxon>
        <taxon>Endozoicomonadaceae</taxon>
        <taxon>Candidatus Endonucleibacter</taxon>
    </lineage>
</organism>
<protein>
    <submittedName>
        <fullName evidence="1">Uncharacterized protein</fullName>
    </submittedName>
</protein>
<name>A0AA90NSH7_9GAMM</name>
<sequence>MLIDPKGVGIEVLSDLRGLCSAPVRMMCYGLFLMAGCNYAINPSALRNTPPLADYLVTDSRHFDVGKHEAEKRNIQKIE</sequence>
<dbReference type="EMBL" id="JASXSV010000020">
    <property type="protein sequence ID" value="MDP0589744.1"/>
    <property type="molecule type" value="Genomic_DNA"/>
</dbReference>
<keyword evidence="2" id="KW-1185">Reference proteome</keyword>
<comment type="caution">
    <text evidence="1">The sequence shown here is derived from an EMBL/GenBank/DDBJ whole genome shotgun (WGS) entry which is preliminary data.</text>
</comment>
<reference evidence="1 2" key="1">
    <citation type="journal article" date="2023" name="bioRxiv">
        <title>An intranuclear bacterial parasite of deep-sea mussels expresses apoptosis inhibitors acquired from its host.</title>
        <authorList>
            <person name="Gonzalez Porras M.A."/>
            <person name="Assie A."/>
            <person name="Tietjen M."/>
            <person name="Violette M."/>
            <person name="Kleiner M."/>
            <person name="Gruber-Vodicka H."/>
            <person name="Dubilier N."/>
            <person name="Leisch N."/>
        </authorList>
    </citation>
    <scope>NUCLEOTIDE SEQUENCE [LARGE SCALE GENOMIC DNA]</scope>
    <source>
        <strain evidence="1">IAP13</strain>
    </source>
</reference>
<accession>A0AA90NSH7</accession>